<dbReference type="RefSeq" id="WP_097380522.1">
    <property type="nucleotide sequence ID" value="NZ_NXNI01000001.1"/>
</dbReference>
<protein>
    <recommendedName>
        <fullName evidence="3">Small CPxCG-related zinc finger protein</fullName>
    </recommendedName>
</protein>
<sequence>MVSRITIHCDCGTDIRIAPTEDPATCPDCETTFAVTVFELPDDHHAPSTRHGTHVYRGP</sequence>
<proteinExistence type="predicted"/>
<comment type="caution">
    <text evidence="1">The sequence shown here is derived from an EMBL/GenBank/DDBJ whole genome shotgun (WGS) entry which is preliminary data.</text>
</comment>
<evidence type="ECO:0008006" key="3">
    <source>
        <dbReference type="Google" id="ProtNLM"/>
    </source>
</evidence>
<gene>
    <name evidence="1" type="ORF">CP557_14240</name>
</gene>
<keyword evidence="2" id="KW-1185">Reference proteome</keyword>
<name>A0A2A5QXQ8_9EURY</name>
<reference evidence="1 2" key="1">
    <citation type="submission" date="2017-09" db="EMBL/GenBank/DDBJ databases">
        <title>Genome sequences of Natrinema ejinorence JCM 13890T.</title>
        <authorList>
            <person name="Roh S.W."/>
            <person name="Kim Y.B."/>
            <person name="Kim J.Y."/>
        </authorList>
    </citation>
    <scope>NUCLEOTIDE SEQUENCE [LARGE SCALE GENOMIC DNA]</scope>
    <source>
        <strain evidence="1 2">JCM 13890</strain>
    </source>
</reference>
<accession>A0A2A5QXQ8</accession>
<evidence type="ECO:0000313" key="2">
    <source>
        <dbReference type="Proteomes" id="UP000219689"/>
    </source>
</evidence>
<dbReference type="EMBL" id="NXNI01000001">
    <property type="protein sequence ID" value="PCR91584.1"/>
    <property type="molecule type" value="Genomic_DNA"/>
</dbReference>
<dbReference type="AlphaFoldDB" id="A0A2A5QXQ8"/>
<dbReference type="Proteomes" id="UP000219689">
    <property type="component" value="Unassembled WGS sequence"/>
</dbReference>
<organism evidence="1 2">
    <name type="scientific">Natrinema ejinorense</name>
    <dbReference type="NCBI Taxonomy" id="373386"/>
    <lineage>
        <taxon>Archaea</taxon>
        <taxon>Methanobacteriati</taxon>
        <taxon>Methanobacteriota</taxon>
        <taxon>Stenosarchaea group</taxon>
        <taxon>Halobacteria</taxon>
        <taxon>Halobacteriales</taxon>
        <taxon>Natrialbaceae</taxon>
        <taxon>Natrinema</taxon>
    </lineage>
</organism>
<evidence type="ECO:0000313" key="1">
    <source>
        <dbReference type="EMBL" id="PCR91584.1"/>
    </source>
</evidence>